<evidence type="ECO:0000313" key="2">
    <source>
        <dbReference type="Proteomes" id="UP001519460"/>
    </source>
</evidence>
<dbReference type="EMBL" id="JACVVK020000146">
    <property type="protein sequence ID" value="KAK7488840.1"/>
    <property type="molecule type" value="Genomic_DNA"/>
</dbReference>
<organism evidence="1 2">
    <name type="scientific">Batillaria attramentaria</name>
    <dbReference type="NCBI Taxonomy" id="370345"/>
    <lineage>
        <taxon>Eukaryota</taxon>
        <taxon>Metazoa</taxon>
        <taxon>Spiralia</taxon>
        <taxon>Lophotrochozoa</taxon>
        <taxon>Mollusca</taxon>
        <taxon>Gastropoda</taxon>
        <taxon>Caenogastropoda</taxon>
        <taxon>Sorbeoconcha</taxon>
        <taxon>Cerithioidea</taxon>
        <taxon>Batillariidae</taxon>
        <taxon>Batillaria</taxon>
    </lineage>
</organism>
<protein>
    <submittedName>
        <fullName evidence="1">Uncharacterized protein</fullName>
    </submittedName>
</protein>
<evidence type="ECO:0000313" key="1">
    <source>
        <dbReference type="EMBL" id="KAK7488840.1"/>
    </source>
</evidence>
<reference evidence="1 2" key="1">
    <citation type="journal article" date="2023" name="Sci. Data">
        <title>Genome assembly of the Korean intertidal mud-creeper Batillaria attramentaria.</title>
        <authorList>
            <person name="Patra A.K."/>
            <person name="Ho P.T."/>
            <person name="Jun S."/>
            <person name="Lee S.J."/>
            <person name="Kim Y."/>
            <person name="Won Y.J."/>
        </authorList>
    </citation>
    <scope>NUCLEOTIDE SEQUENCE [LARGE SCALE GENOMIC DNA]</scope>
    <source>
        <strain evidence="1">Wonlab-2016</strain>
    </source>
</reference>
<proteinExistence type="predicted"/>
<comment type="caution">
    <text evidence="1">The sequence shown here is derived from an EMBL/GenBank/DDBJ whole genome shotgun (WGS) entry which is preliminary data.</text>
</comment>
<sequence>MVGQTVEQYLWQKINQNPGAVLAANGQCFFVWWATRPSWIQQNQLQRSLKWPGENGDSPQGFLDHSFWPEQRWSPVRSEP</sequence>
<keyword evidence="2" id="KW-1185">Reference proteome</keyword>
<name>A0ABD0KP79_9CAEN</name>
<gene>
    <name evidence="1" type="ORF">BaRGS_00019975</name>
</gene>
<accession>A0ABD0KP79</accession>
<dbReference type="Proteomes" id="UP001519460">
    <property type="component" value="Unassembled WGS sequence"/>
</dbReference>
<dbReference type="AlphaFoldDB" id="A0ABD0KP79"/>